<accession>A0A8X7V3S4</accession>
<feature type="region of interest" description="Disordered" evidence="1">
    <location>
        <begin position="146"/>
        <end position="185"/>
    </location>
</feature>
<reference evidence="2 3" key="1">
    <citation type="submission" date="2020-02" db="EMBL/GenBank/DDBJ databases">
        <authorList>
            <person name="Ma Q."/>
            <person name="Huang Y."/>
            <person name="Song X."/>
            <person name="Pei D."/>
        </authorList>
    </citation>
    <scope>NUCLEOTIDE SEQUENCE [LARGE SCALE GENOMIC DNA]</scope>
    <source>
        <strain evidence="2">Sxm20200214</strain>
        <tissue evidence="2">Leaf</tissue>
    </source>
</reference>
<gene>
    <name evidence="2" type="ORF">Bca52824_029835</name>
</gene>
<dbReference type="Proteomes" id="UP000886595">
    <property type="component" value="Unassembled WGS sequence"/>
</dbReference>
<organism evidence="2 3">
    <name type="scientific">Brassica carinata</name>
    <name type="common">Ethiopian mustard</name>
    <name type="synonym">Abyssinian cabbage</name>
    <dbReference type="NCBI Taxonomy" id="52824"/>
    <lineage>
        <taxon>Eukaryota</taxon>
        <taxon>Viridiplantae</taxon>
        <taxon>Streptophyta</taxon>
        <taxon>Embryophyta</taxon>
        <taxon>Tracheophyta</taxon>
        <taxon>Spermatophyta</taxon>
        <taxon>Magnoliopsida</taxon>
        <taxon>eudicotyledons</taxon>
        <taxon>Gunneridae</taxon>
        <taxon>Pentapetalae</taxon>
        <taxon>rosids</taxon>
        <taxon>malvids</taxon>
        <taxon>Brassicales</taxon>
        <taxon>Brassicaceae</taxon>
        <taxon>Brassiceae</taxon>
        <taxon>Brassica</taxon>
    </lineage>
</organism>
<feature type="compositionally biased region" description="Basic and acidic residues" evidence="1">
    <location>
        <begin position="157"/>
        <end position="169"/>
    </location>
</feature>
<dbReference type="OrthoDB" id="1067852at2759"/>
<sequence length="185" mass="20944">MDDFPLPPGLDVDSFVKNVELSIQNQGIRGDVEFFAYGSSDSFDYGRYLASQSFTPDQVVDRRTRFYRLLHGMHHWLHYRQQYGGTKKFLVIAKVFLTKMIDRDHNVFTVVPDGCSPENFDYPEPILAWYWSSLCCGGTSIDLYPTTDDDSGSNSPETDRAQGAKRASETDSAGGSKRQLKRSGY</sequence>
<name>A0A8X7V3S4_BRACI</name>
<comment type="caution">
    <text evidence="2">The sequence shown here is derived from an EMBL/GenBank/DDBJ whole genome shotgun (WGS) entry which is preliminary data.</text>
</comment>
<dbReference type="EMBL" id="JAAMPC010000007">
    <property type="protein sequence ID" value="KAG2301184.1"/>
    <property type="molecule type" value="Genomic_DNA"/>
</dbReference>
<evidence type="ECO:0000313" key="2">
    <source>
        <dbReference type="EMBL" id="KAG2301184.1"/>
    </source>
</evidence>
<evidence type="ECO:0000256" key="1">
    <source>
        <dbReference type="SAM" id="MobiDB-lite"/>
    </source>
</evidence>
<evidence type="ECO:0000313" key="3">
    <source>
        <dbReference type="Proteomes" id="UP000886595"/>
    </source>
</evidence>
<protein>
    <submittedName>
        <fullName evidence="2">Uncharacterized protein</fullName>
    </submittedName>
</protein>
<proteinExistence type="predicted"/>
<keyword evidence="3" id="KW-1185">Reference proteome</keyword>
<dbReference type="AlphaFoldDB" id="A0A8X7V3S4"/>